<keyword evidence="4" id="KW-0812">Transmembrane</keyword>
<gene>
    <name evidence="7" type="ORF">OHM77_02885</name>
</gene>
<sequence length="160" mass="17250">MIRVLWLRILLFSCLWWILAEGRLDGWLLGGVAVIAATRTSVALWPSAAPGLRLVALPGFLAFFLANSVRGGWQVALMALRGRAALHPAFVELPLNLPAGAPQILLTNVLGLMPGTLGVELATELSDPRLRLHVLHQDLPVVAEARALERRIAALFGVDA</sequence>
<dbReference type="PANTHER" id="PTHR34584">
    <property type="entry name" value="NA(+)/H(+) ANTIPORTER SUBUNIT E1"/>
    <property type="match status" value="1"/>
</dbReference>
<protein>
    <submittedName>
        <fullName evidence="7">Na+/H+ antiporter subunit E</fullName>
    </submittedName>
</protein>
<name>A0AA49IZ69_9PROT</name>
<reference evidence="7" key="1">
    <citation type="journal article" date="2023" name="Nat. Microbiol.">
        <title>Enrichment and characterization of a nitric oxide-reducing microbial community in a continuous bioreactor.</title>
        <authorList>
            <person name="Garrido-Amador P."/>
            <person name="Stortenbeker N."/>
            <person name="Wessels H.J.C.T."/>
            <person name="Speth D.R."/>
            <person name="Garcia-Heredia I."/>
            <person name="Kartal B."/>
        </authorList>
    </citation>
    <scope>NUCLEOTIDE SEQUENCE</scope>
    <source>
        <strain evidence="7">MAG1</strain>
    </source>
</reference>
<dbReference type="AlphaFoldDB" id="A0AA49IZ69"/>
<keyword evidence="6" id="KW-0472">Membrane</keyword>
<dbReference type="Pfam" id="PF01899">
    <property type="entry name" value="MNHE"/>
    <property type="match status" value="1"/>
</dbReference>
<comment type="subcellular location">
    <subcellularLocation>
        <location evidence="1">Cell membrane</location>
        <topology evidence="1">Multi-pass membrane protein</topology>
    </subcellularLocation>
</comment>
<dbReference type="InterPro" id="IPR002758">
    <property type="entry name" value="Cation_antiport_E"/>
</dbReference>
<accession>A0AA49IZ69</accession>
<evidence type="ECO:0000256" key="5">
    <source>
        <dbReference type="ARBA" id="ARBA00022989"/>
    </source>
</evidence>
<dbReference type="EMBL" id="CP107246">
    <property type="protein sequence ID" value="WIM06254.1"/>
    <property type="molecule type" value="Genomic_DNA"/>
</dbReference>
<evidence type="ECO:0000256" key="2">
    <source>
        <dbReference type="ARBA" id="ARBA00006228"/>
    </source>
</evidence>
<keyword evidence="3" id="KW-1003">Cell membrane</keyword>
<dbReference type="KEGG" id="npv:OHM77_02885"/>
<evidence type="ECO:0000256" key="3">
    <source>
        <dbReference type="ARBA" id="ARBA00022475"/>
    </source>
</evidence>
<evidence type="ECO:0000256" key="6">
    <source>
        <dbReference type="ARBA" id="ARBA00023136"/>
    </source>
</evidence>
<dbReference type="GO" id="GO:0005886">
    <property type="term" value="C:plasma membrane"/>
    <property type="evidence" value="ECO:0007669"/>
    <property type="project" value="UniProtKB-SubCell"/>
</dbReference>
<evidence type="ECO:0000256" key="4">
    <source>
        <dbReference type="ARBA" id="ARBA00022692"/>
    </source>
</evidence>
<dbReference type="Proteomes" id="UP001234916">
    <property type="component" value="Chromosome"/>
</dbReference>
<evidence type="ECO:0000256" key="1">
    <source>
        <dbReference type="ARBA" id="ARBA00004651"/>
    </source>
</evidence>
<proteinExistence type="inferred from homology"/>
<keyword evidence="5" id="KW-1133">Transmembrane helix</keyword>
<comment type="similarity">
    <text evidence="2">Belongs to the CPA3 antiporters (TC 2.A.63) subunit E family.</text>
</comment>
<dbReference type="PANTHER" id="PTHR34584:SF1">
    <property type="entry name" value="NA(+)_H(+) ANTIPORTER SUBUNIT E1"/>
    <property type="match status" value="1"/>
</dbReference>
<dbReference type="GO" id="GO:0008324">
    <property type="term" value="F:monoatomic cation transmembrane transporter activity"/>
    <property type="evidence" value="ECO:0007669"/>
    <property type="project" value="InterPro"/>
</dbReference>
<organism evidence="7">
    <name type="scientific">Candidatus Nitricoxidivorans perseverans</name>
    <dbReference type="NCBI Taxonomy" id="2975601"/>
    <lineage>
        <taxon>Bacteria</taxon>
        <taxon>Pseudomonadati</taxon>
        <taxon>Pseudomonadota</taxon>
        <taxon>Betaproteobacteria</taxon>
        <taxon>Nitrosomonadales</taxon>
        <taxon>Sterolibacteriaceae</taxon>
        <taxon>Candidatus Nitricoxidivorans</taxon>
    </lineage>
</organism>
<evidence type="ECO:0000313" key="7">
    <source>
        <dbReference type="EMBL" id="WIM06254.1"/>
    </source>
</evidence>